<proteinExistence type="predicted"/>
<gene>
    <name evidence="3" type="ORF">QVD17_22692</name>
</gene>
<dbReference type="PANTHER" id="PTHR33142:SF15">
    <property type="entry name" value="CYCLIN-DEPENDENT PROTEIN KINASE INHIBITOR SMR4"/>
    <property type="match status" value="1"/>
</dbReference>
<protein>
    <submittedName>
        <fullName evidence="3">Uncharacterized protein</fullName>
    </submittedName>
</protein>
<evidence type="ECO:0000256" key="2">
    <source>
        <dbReference type="ARBA" id="ARBA00023306"/>
    </source>
</evidence>
<dbReference type="GO" id="GO:0005634">
    <property type="term" value="C:nucleus"/>
    <property type="evidence" value="ECO:0007669"/>
    <property type="project" value="TreeGrafter"/>
</dbReference>
<organism evidence="3 4">
    <name type="scientific">Tagetes erecta</name>
    <name type="common">African marigold</name>
    <dbReference type="NCBI Taxonomy" id="13708"/>
    <lineage>
        <taxon>Eukaryota</taxon>
        <taxon>Viridiplantae</taxon>
        <taxon>Streptophyta</taxon>
        <taxon>Embryophyta</taxon>
        <taxon>Tracheophyta</taxon>
        <taxon>Spermatophyta</taxon>
        <taxon>Magnoliopsida</taxon>
        <taxon>eudicotyledons</taxon>
        <taxon>Gunneridae</taxon>
        <taxon>Pentapetalae</taxon>
        <taxon>asterids</taxon>
        <taxon>campanulids</taxon>
        <taxon>Asterales</taxon>
        <taxon>Asteraceae</taxon>
        <taxon>Asteroideae</taxon>
        <taxon>Heliantheae alliance</taxon>
        <taxon>Tageteae</taxon>
        <taxon>Tagetes</taxon>
    </lineage>
</organism>
<keyword evidence="4" id="KW-1185">Reference proteome</keyword>
<keyword evidence="2" id="KW-0131">Cell cycle</keyword>
<evidence type="ECO:0000313" key="3">
    <source>
        <dbReference type="EMBL" id="KAK1420813.1"/>
    </source>
</evidence>
<dbReference type="Proteomes" id="UP001229421">
    <property type="component" value="Unassembled WGS sequence"/>
</dbReference>
<evidence type="ECO:0000256" key="1">
    <source>
        <dbReference type="ARBA" id="ARBA00023013"/>
    </source>
</evidence>
<sequence length="158" mass="17262">MGTSNLDPLIISLPNIQYHQCTSSSSDTKTNTDHVNEQYQNTNSITKALNIQVPSSSGEFEDGLKTPRSIDNRIPAMATCPPAPRKAKSVPVNRKRKASFFQVQVPADFIVYMDAMFGLNEVVYVPDIVVGDLTKAVHDHAKKLKLLPAPAPAAADDR</sequence>
<dbReference type="GO" id="GO:0032875">
    <property type="term" value="P:regulation of DNA endoreduplication"/>
    <property type="evidence" value="ECO:0007669"/>
    <property type="project" value="InterPro"/>
</dbReference>
<accession>A0AAD8NTP8</accession>
<dbReference type="PANTHER" id="PTHR33142">
    <property type="entry name" value="CYCLIN-DEPENDENT PROTEIN KINASE INHIBITOR SMR13"/>
    <property type="match status" value="1"/>
</dbReference>
<evidence type="ECO:0000313" key="4">
    <source>
        <dbReference type="Proteomes" id="UP001229421"/>
    </source>
</evidence>
<dbReference type="EMBL" id="JAUHHV010000006">
    <property type="protein sequence ID" value="KAK1420813.1"/>
    <property type="molecule type" value="Genomic_DNA"/>
</dbReference>
<comment type="caution">
    <text evidence="3">The sequence shown here is derived from an EMBL/GenBank/DDBJ whole genome shotgun (WGS) entry which is preliminary data.</text>
</comment>
<dbReference type="AlphaFoldDB" id="A0AAD8NTP8"/>
<dbReference type="InterPro" id="IPR040389">
    <property type="entry name" value="SMR"/>
</dbReference>
<keyword evidence="1" id="KW-0649">Protein kinase inhibitor</keyword>
<dbReference type="GO" id="GO:0004860">
    <property type="term" value="F:protein kinase inhibitor activity"/>
    <property type="evidence" value="ECO:0007669"/>
    <property type="project" value="UniProtKB-KW"/>
</dbReference>
<reference evidence="3" key="1">
    <citation type="journal article" date="2023" name="bioRxiv">
        <title>Improved chromosome-level genome assembly for marigold (Tagetes erecta).</title>
        <authorList>
            <person name="Jiang F."/>
            <person name="Yuan L."/>
            <person name="Wang S."/>
            <person name="Wang H."/>
            <person name="Xu D."/>
            <person name="Wang A."/>
            <person name="Fan W."/>
        </authorList>
    </citation>
    <scope>NUCLEOTIDE SEQUENCE</scope>
    <source>
        <strain evidence="3">WSJ</strain>
        <tissue evidence="3">Leaf</tissue>
    </source>
</reference>
<name>A0AAD8NTP8_TARER</name>